<dbReference type="Proteomes" id="UP000373449">
    <property type="component" value="Unassembled WGS sequence"/>
</dbReference>
<organism evidence="2 4">
    <name type="scientific">Budvicia aquatica</name>
    <dbReference type="NCBI Taxonomy" id="82979"/>
    <lineage>
        <taxon>Bacteria</taxon>
        <taxon>Pseudomonadati</taxon>
        <taxon>Pseudomonadota</taxon>
        <taxon>Gammaproteobacteria</taxon>
        <taxon>Enterobacterales</taxon>
        <taxon>Budviciaceae</taxon>
        <taxon>Budvicia</taxon>
    </lineage>
</organism>
<dbReference type="EMBL" id="CAADJA010000002">
    <property type="protein sequence ID" value="VFS49675.1"/>
    <property type="molecule type" value="Genomic_DNA"/>
</dbReference>
<feature type="chain" id="PRO_5036036643" evidence="1">
    <location>
        <begin position="20"/>
        <end position="109"/>
    </location>
</feature>
<proteinExistence type="predicted"/>
<evidence type="ECO:0000256" key="1">
    <source>
        <dbReference type="SAM" id="SignalP"/>
    </source>
</evidence>
<evidence type="ECO:0000313" key="2">
    <source>
        <dbReference type="EMBL" id="PHI30462.1"/>
    </source>
</evidence>
<sequence>MKRLMLGVVIATLSAISFADDDIDVKKAAKAVCKNSKVEARTACEDLVISTATTAFAVGQLAGICEYAIGINAEPELVQRCKIAMASNSDILEFFELKKERQEKYPKLK</sequence>
<accession>A0A2C6DQ50</accession>
<dbReference type="RefSeq" id="WP_029092667.1">
    <property type="nucleotide sequence ID" value="NZ_CAADJA010000002.1"/>
</dbReference>
<evidence type="ECO:0000313" key="5">
    <source>
        <dbReference type="Proteomes" id="UP000373449"/>
    </source>
</evidence>
<protein>
    <submittedName>
        <fullName evidence="2">Uncharacterized protein</fullName>
    </submittedName>
</protein>
<evidence type="ECO:0000313" key="4">
    <source>
        <dbReference type="Proteomes" id="UP000224974"/>
    </source>
</evidence>
<name>A0A2C6DQ50_9GAMM</name>
<reference evidence="4" key="2">
    <citation type="submission" date="2017-09" db="EMBL/GenBank/DDBJ databases">
        <title>FDA dAtabase for Regulatory Grade micrObial Sequences (FDA-ARGOS): Supporting development and validation of Infectious Disease Dx tests.</title>
        <authorList>
            <person name="Minogue T."/>
            <person name="Wolcott M."/>
            <person name="Wasieloski L."/>
            <person name="Aguilar W."/>
            <person name="Moore D."/>
            <person name="Tallon L."/>
            <person name="Sadzewicz L."/>
            <person name="Ott S."/>
            <person name="Zhao X."/>
            <person name="Nagaraj S."/>
            <person name="Vavikolanu K."/>
            <person name="Aluvathingal J."/>
            <person name="Nadendla S."/>
            <person name="Sichtig H."/>
        </authorList>
    </citation>
    <scope>NUCLEOTIDE SEQUENCE [LARGE SCALE GENOMIC DNA]</scope>
    <source>
        <strain evidence="4">FDAARGOS_387</strain>
    </source>
</reference>
<dbReference type="EMBL" id="PDDX01000001">
    <property type="protein sequence ID" value="PHI30462.1"/>
    <property type="molecule type" value="Genomic_DNA"/>
</dbReference>
<reference evidence="3 5" key="3">
    <citation type="submission" date="2019-03" db="EMBL/GenBank/DDBJ databases">
        <authorList>
            <consortium name="Pathogen Informatics"/>
        </authorList>
    </citation>
    <scope>NUCLEOTIDE SEQUENCE [LARGE SCALE GENOMIC DNA]</scope>
    <source>
        <strain evidence="3 5">NCTC12282</strain>
    </source>
</reference>
<keyword evidence="1" id="KW-0732">Signal</keyword>
<dbReference type="Proteomes" id="UP000224974">
    <property type="component" value="Unassembled WGS sequence"/>
</dbReference>
<reference evidence="2" key="1">
    <citation type="submission" date="2017-09" db="EMBL/GenBank/DDBJ databases">
        <title>FDA dAtabase for Regulatory Grade micrObial Sequences (FDA-ARGOS): Supporting development and validation of Infectious Disease Dx tests.</title>
        <authorList>
            <person name="Minogue T."/>
            <person name="Wolcott M."/>
            <person name="Wasieloski L."/>
            <person name="Aguilar W."/>
            <person name="Moore D."/>
            <person name="Tallon L.J."/>
            <person name="Sadzewicz L."/>
            <person name="Ott S."/>
            <person name="Zhao X."/>
            <person name="Nagaraj S."/>
            <person name="Vavikolanu K."/>
            <person name="Aluvathingal J."/>
            <person name="Nadendla S."/>
            <person name="Sichtig H."/>
        </authorList>
    </citation>
    <scope>NUCLEOTIDE SEQUENCE</scope>
    <source>
        <strain evidence="2">FDAARGOS_387</strain>
    </source>
</reference>
<gene>
    <name evidence="2" type="ORF">CRN84_14505</name>
    <name evidence="3" type="ORF">NCTC12282_04108</name>
</gene>
<dbReference type="AlphaFoldDB" id="A0A2C6DQ50"/>
<keyword evidence="4" id="KW-1185">Reference proteome</keyword>
<evidence type="ECO:0000313" key="3">
    <source>
        <dbReference type="EMBL" id="VFS49675.1"/>
    </source>
</evidence>
<feature type="signal peptide" evidence="1">
    <location>
        <begin position="1"/>
        <end position="19"/>
    </location>
</feature>